<proteinExistence type="inferred from homology"/>
<dbReference type="RefSeq" id="WP_158041390.1">
    <property type="nucleotide sequence ID" value="NZ_JACCFV010000001.1"/>
</dbReference>
<dbReference type="PROSITE" id="PS50968">
    <property type="entry name" value="BIOTINYL_LIPOYL"/>
    <property type="match status" value="1"/>
</dbReference>
<name>A0A7J5BPC4_9MICO</name>
<comment type="function">
    <text evidence="3">The glycine cleavage system catalyzes the degradation of glycine. The H protein shuttles the methylamine group of glycine from the P protein to the T protein.</text>
</comment>
<feature type="modified residue" description="N6-lipoyllysine" evidence="3 4">
    <location>
        <position position="65"/>
    </location>
</feature>
<comment type="caution">
    <text evidence="6">The sequence shown here is derived from an EMBL/GenBank/DDBJ whole genome shotgun (WGS) entry which is preliminary data.</text>
</comment>
<accession>A0A7J5BPC4</accession>
<dbReference type="InterPro" id="IPR000089">
    <property type="entry name" value="Biotin_lipoyl"/>
</dbReference>
<comment type="cofactor">
    <cofactor evidence="3">
        <name>(R)-lipoate</name>
        <dbReference type="ChEBI" id="CHEBI:83088"/>
    </cofactor>
    <text evidence="3">Binds 1 lipoyl cofactor covalently.</text>
</comment>
<keyword evidence="7" id="KW-1185">Reference proteome</keyword>
<dbReference type="InterPro" id="IPR002930">
    <property type="entry name" value="GCV_H"/>
</dbReference>
<evidence type="ECO:0000259" key="5">
    <source>
        <dbReference type="PROSITE" id="PS50968"/>
    </source>
</evidence>
<dbReference type="InterPro" id="IPR011053">
    <property type="entry name" value="Single_hybrid_motif"/>
</dbReference>
<dbReference type="Proteomes" id="UP000467240">
    <property type="component" value="Unassembled WGS sequence"/>
</dbReference>
<feature type="domain" description="Lipoyl-binding" evidence="5">
    <location>
        <begin position="24"/>
        <end position="106"/>
    </location>
</feature>
<evidence type="ECO:0000256" key="1">
    <source>
        <dbReference type="ARBA" id="ARBA00009249"/>
    </source>
</evidence>
<keyword evidence="2 3" id="KW-0450">Lipoyl</keyword>
<dbReference type="SUPFAM" id="SSF51230">
    <property type="entry name" value="Single hybrid motif"/>
    <property type="match status" value="1"/>
</dbReference>
<sequence>MTDIRTDRRYSEDHEWVLPLEGTSARVGVSLVATDALGDLVYLDLPEVGAAVTAGVVCGEIESTKSVAELFSPVTGTVLERNEAAIDDPTIVGGDPYDDGWLLVVEVTEEGPLLDAEAYTAHAEKTA</sequence>
<protein>
    <recommendedName>
        <fullName evidence="3">Glycine cleavage system H protein</fullName>
    </recommendedName>
</protein>
<dbReference type="Gene3D" id="2.40.50.100">
    <property type="match status" value="1"/>
</dbReference>
<dbReference type="InterPro" id="IPR033753">
    <property type="entry name" value="GCV_H/Fam206"/>
</dbReference>
<dbReference type="PANTHER" id="PTHR11715">
    <property type="entry name" value="GLYCINE CLEAVAGE SYSTEM H PROTEIN"/>
    <property type="match status" value="1"/>
</dbReference>
<evidence type="ECO:0000313" key="7">
    <source>
        <dbReference type="Proteomes" id="UP000467240"/>
    </source>
</evidence>
<evidence type="ECO:0000313" key="6">
    <source>
        <dbReference type="EMBL" id="KAB1654814.1"/>
    </source>
</evidence>
<comment type="subunit">
    <text evidence="3">The glycine cleavage system is composed of four proteins: P, T, L and H.</text>
</comment>
<evidence type="ECO:0000256" key="3">
    <source>
        <dbReference type="HAMAP-Rule" id="MF_00272"/>
    </source>
</evidence>
<evidence type="ECO:0000256" key="2">
    <source>
        <dbReference type="ARBA" id="ARBA00022823"/>
    </source>
</evidence>
<dbReference type="NCBIfam" id="NF002270">
    <property type="entry name" value="PRK01202.1"/>
    <property type="match status" value="1"/>
</dbReference>
<gene>
    <name evidence="3 6" type="primary">gcvH</name>
    <name evidence="6" type="ORF">F8O01_13030</name>
</gene>
<dbReference type="NCBIfam" id="TIGR00527">
    <property type="entry name" value="gcvH"/>
    <property type="match status" value="1"/>
</dbReference>
<dbReference type="AlphaFoldDB" id="A0A7J5BPC4"/>
<dbReference type="HAMAP" id="MF_00272">
    <property type="entry name" value="GcvH"/>
    <property type="match status" value="1"/>
</dbReference>
<dbReference type="GO" id="GO:0009249">
    <property type="term" value="P:protein lipoylation"/>
    <property type="evidence" value="ECO:0007669"/>
    <property type="project" value="TreeGrafter"/>
</dbReference>
<dbReference type="InterPro" id="IPR017453">
    <property type="entry name" value="GCV_H_sub"/>
</dbReference>
<dbReference type="PANTHER" id="PTHR11715:SF3">
    <property type="entry name" value="GLYCINE CLEAVAGE SYSTEM H PROTEIN-RELATED"/>
    <property type="match status" value="1"/>
</dbReference>
<dbReference type="OrthoDB" id="9796712at2"/>
<dbReference type="CDD" id="cd06848">
    <property type="entry name" value="GCS_H"/>
    <property type="match status" value="1"/>
</dbReference>
<dbReference type="GO" id="GO:0005829">
    <property type="term" value="C:cytosol"/>
    <property type="evidence" value="ECO:0007669"/>
    <property type="project" value="TreeGrafter"/>
</dbReference>
<dbReference type="Pfam" id="PF01597">
    <property type="entry name" value="GCV_H"/>
    <property type="match status" value="1"/>
</dbReference>
<dbReference type="GO" id="GO:0019464">
    <property type="term" value="P:glycine decarboxylation via glycine cleavage system"/>
    <property type="evidence" value="ECO:0007669"/>
    <property type="project" value="UniProtKB-UniRule"/>
</dbReference>
<reference evidence="6 7" key="1">
    <citation type="submission" date="2019-09" db="EMBL/GenBank/DDBJ databases">
        <title>Phylogeny of genus Pseudoclavibacter and closely related genus.</title>
        <authorList>
            <person name="Li Y."/>
        </authorList>
    </citation>
    <scope>NUCLEOTIDE SEQUENCE [LARGE SCALE GENOMIC DNA]</scope>
    <source>
        <strain evidence="6 7">DSM 23821</strain>
    </source>
</reference>
<evidence type="ECO:0000256" key="4">
    <source>
        <dbReference type="PIRSR" id="PIRSR617453-50"/>
    </source>
</evidence>
<comment type="similarity">
    <text evidence="1 3">Belongs to the GcvH family.</text>
</comment>
<organism evidence="6 7">
    <name type="scientific">Pseudoclavibacter chungangensis</name>
    <dbReference type="NCBI Taxonomy" id="587635"/>
    <lineage>
        <taxon>Bacteria</taxon>
        <taxon>Bacillati</taxon>
        <taxon>Actinomycetota</taxon>
        <taxon>Actinomycetes</taxon>
        <taxon>Micrococcales</taxon>
        <taxon>Microbacteriaceae</taxon>
        <taxon>Pseudoclavibacter</taxon>
    </lineage>
</organism>
<dbReference type="EMBL" id="WBJZ01000017">
    <property type="protein sequence ID" value="KAB1654814.1"/>
    <property type="molecule type" value="Genomic_DNA"/>
</dbReference>
<dbReference type="GO" id="GO:0005960">
    <property type="term" value="C:glycine cleavage complex"/>
    <property type="evidence" value="ECO:0007669"/>
    <property type="project" value="InterPro"/>
</dbReference>